<evidence type="ECO:0000259" key="1">
    <source>
        <dbReference type="Pfam" id="PF09339"/>
    </source>
</evidence>
<accession>A0A285KF04</accession>
<gene>
    <name evidence="2" type="ORF">SAMN05421748_13958</name>
</gene>
<dbReference type="OrthoDB" id="3399802at2"/>
<name>A0A285KF04_9ACTN</name>
<dbReference type="Proteomes" id="UP000219612">
    <property type="component" value="Unassembled WGS sequence"/>
</dbReference>
<keyword evidence="3" id="KW-1185">Reference proteome</keyword>
<proteinExistence type="predicted"/>
<feature type="domain" description="HTH iclR-type" evidence="1">
    <location>
        <begin position="5"/>
        <end position="47"/>
    </location>
</feature>
<dbReference type="Pfam" id="PF09339">
    <property type="entry name" value="HTH_IclR"/>
    <property type="match status" value="1"/>
</dbReference>
<evidence type="ECO:0000313" key="3">
    <source>
        <dbReference type="Proteomes" id="UP000219612"/>
    </source>
</evidence>
<dbReference type="EMBL" id="OBDY01000039">
    <property type="protein sequence ID" value="SNY71209.1"/>
    <property type="molecule type" value="Genomic_DNA"/>
</dbReference>
<dbReference type="GO" id="GO:0003677">
    <property type="term" value="F:DNA binding"/>
    <property type="evidence" value="ECO:0007669"/>
    <property type="project" value="InterPro"/>
</dbReference>
<dbReference type="RefSeq" id="WP_097328548.1">
    <property type="nucleotide sequence ID" value="NZ_OBDY01000039.1"/>
</dbReference>
<organism evidence="2 3">
    <name type="scientific">Paractinoplanes atraurantiacus</name>
    <dbReference type="NCBI Taxonomy" id="1036182"/>
    <lineage>
        <taxon>Bacteria</taxon>
        <taxon>Bacillati</taxon>
        <taxon>Actinomycetota</taxon>
        <taxon>Actinomycetes</taxon>
        <taxon>Micromonosporales</taxon>
        <taxon>Micromonosporaceae</taxon>
        <taxon>Paractinoplanes</taxon>
    </lineage>
</organism>
<protein>
    <submittedName>
        <fullName evidence="2">Predicted transcriptional regulator, ArsR family</fullName>
    </submittedName>
</protein>
<dbReference type="Gene3D" id="1.10.10.10">
    <property type="entry name" value="Winged helix-like DNA-binding domain superfamily/Winged helix DNA-binding domain"/>
    <property type="match status" value="1"/>
</dbReference>
<dbReference type="InterPro" id="IPR036390">
    <property type="entry name" value="WH_DNA-bd_sf"/>
</dbReference>
<dbReference type="SUPFAM" id="SSF46785">
    <property type="entry name" value="Winged helix' DNA-binding domain"/>
    <property type="match status" value="1"/>
</dbReference>
<dbReference type="GO" id="GO:0006355">
    <property type="term" value="P:regulation of DNA-templated transcription"/>
    <property type="evidence" value="ECO:0007669"/>
    <property type="project" value="InterPro"/>
</dbReference>
<evidence type="ECO:0000313" key="2">
    <source>
        <dbReference type="EMBL" id="SNY71209.1"/>
    </source>
</evidence>
<reference evidence="2 3" key="1">
    <citation type="submission" date="2017-09" db="EMBL/GenBank/DDBJ databases">
        <authorList>
            <person name="Ehlers B."/>
            <person name="Leendertz F.H."/>
        </authorList>
    </citation>
    <scope>NUCLEOTIDE SEQUENCE [LARGE SCALE GENOMIC DNA]</scope>
    <source>
        <strain evidence="2 3">CGMCC 4.6857</strain>
    </source>
</reference>
<sequence>MESPVLRTVEETPQGLTAAQVTARVGLPLSTVRSQLDALVAEGVLVKARASGGLPHRPAWRYRALTPARANLYSVLLRALLEQVAGDRAATVGAGRRWGRAMAARGGLLPVLDMLGFSPEPRSGDRIDLHTCPYLDLVHRYPDGMCGLHAGIIQGVLGDEDGVVLEPFAAPGACVVHLPS</sequence>
<dbReference type="InterPro" id="IPR036388">
    <property type="entry name" value="WH-like_DNA-bd_sf"/>
</dbReference>
<dbReference type="AlphaFoldDB" id="A0A285KF04"/>
<dbReference type="InterPro" id="IPR005471">
    <property type="entry name" value="Tscrpt_reg_IclR_N"/>
</dbReference>